<dbReference type="InParanoid" id="G0P3P6"/>
<organism evidence="3">
    <name type="scientific">Caenorhabditis brenneri</name>
    <name type="common">Nematode worm</name>
    <dbReference type="NCBI Taxonomy" id="135651"/>
    <lineage>
        <taxon>Eukaryota</taxon>
        <taxon>Metazoa</taxon>
        <taxon>Ecdysozoa</taxon>
        <taxon>Nematoda</taxon>
        <taxon>Chromadorea</taxon>
        <taxon>Rhabditida</taxon>
        <taxon>Rhabditina</taxon>
        <taxon>Rhabditomorpha</taxon>
        <taxon>Rhabditoidea</taxon>
        <taxon>Rhabditidae</taxon>
        <taxon>Peloderinae</taxon>
        <taxon>Caenorhabditis</taxon>
    </lineage>
</organism>
<evidence type="ECO:0000313" key="3">
    <source>
        <dbReference type="Proteomes" id="UP000008068"/>
    </source>
</evidence>
<feature type="compositionally biased region" description="Polar residues" evidence="1">
    <location>
        <begin position="184"/>
        <end position="202"/>
    </location>
</feature>
<dbReference type="HOGENOM" id="CLU_652531_0_0_1"/>
<feature type="region of interest" description="Disordered" evidence="1">
    <location>
        <begin position="20"/>
        <end position="63"/>
    </location>
</feature>
<keyword evidence="3" id="KW-1185">Reference proteome</keyword>
<name>G0P3P6_CAEBE</name>
<dbReference type="AlphaFoldDB" id="G0P3P6"/>
<feature type="compositionally biased region" description="Polar residues" evidence="1">
    <location>
        <begin position="51"/>
        <end position="61"/>
    </location>
</feature>
<sequence>MDNKPFNTTQDDLLLQAVASSSAPLRDEHGLPLPQVVGQDPNQPPQPNPFMSGQNGNNLPLGTNHPMPPRYTPYVPLRRWTPADTEQLFNDFMGQIGDANFGMLSFCANFRAQHGLQLRTEGVKDKLKAKVRLFFSARIEDNEDLELRWKIGRMTKVQIPPDVLQEYQNKMIGAQHFGGGGPNVDQNGNPQNAQGPSPSGNGHDSADGIITASSTRETSVLSHTSEQIPARGMSPMDPPPTAASRLTTIKAEPDCQLNATIKEERVMNRPLKLPVTDAYTFLFVVITALEKLNSVGNKDFKQFLEGAAAKMNNNLSKFYQKKLNHNAIRFEFSGVLGAEFSKGDRFSEGDGFKVIGDILRVPTKVFLEAVKGMTMGLGPVSTQLDAIREAIDSRIGALNRNEETLVVEIIEAFKTLIERYV</sequence>
<evidence type="ECO:0000256" key="1">
    <source>
        <dbReference type="SAM" id="MobiDB-lite"/>
    </source>
</evidence>
<reference evidence="3" key="1">
    <citation type="submission" date="2011-07" db="EMBL/GenBank/DDBJ databases">
        <authorList>
            <consortium name="Caenorhabditis brenneri Sequencing and Analysis Consortium"/>
            <person name="Wilson R.K."/>
        </authorList>
    </citation>
    <scope>NUCLEOTIDE SEQUENCE [LARGE SCALE GENOMIC DNA]</scope>
    <source>
        <strain evidence="3">PB2801</strain>
    </source>
</reference>
<evidence type="ECO:0000313" key="2">
    <source>
        <dbReference type="EMBL" id="EGT44302.1"/>
    </source>
</evidence>
<dbReference type="Proteomes" id="UP000008068">
    <property type="component" value="Unassembled WGS sequence"/>
</dbReference>
<proteinExistence type="predicted"/>
<evidence type="ECO:0008006" key="4">
    <source>
        <dbReference type="Google" id="ProtNLM"/>
    </source>
</evidence>
<dbReference type="EMBL" id="GL380049">
    <property type="protein sequence ID" value="EGT44302.1"/>
    <property type="molecule type" value="Genomic_DNA"/>
</dbReference>
<feature type="region of interest" description="Disordered" evidence="1">
    <location>
        <begin position="174"/>
        <end position="244"/>
    </location>
</feature>
<protein>
    <recommendedName>
        <fullName evidence="4">SPK domain-containing protein</fullName>
    </recommendedName>
</protein>
<feature type="compositionally biased region" description="Polar residues" evidence="1">
    <location>
        <begin position="211"/>
        <end position="227"/>
    </location>
</feature>
<accession>G0P3P6</accession>
<gene>
    <name evidence="2" type="ORF">CAEBREN_07543</name>
</gene>